<dbReference type="GO" id="GO:0005634">
    <property type="term" value="C:nucleus"/>
    <property type="evidence" value="ECO:0007669"/>
    <property type="project" value="InterPro"/>
</dbReference>
<name>A0A0U5GSF1_ASPCI</name>
<dbReference type="OMA" id="EHFSYPP"/>
<evidence type="ECO:0000256" key="9">
    <source>
        <dbReference type="ARBA" id="ARBA00023328"/>
    </source>
</evidence>
<evidence type="ECO:0000256" key="7">
    <source>
        <dbReference type="ARBA" id="ARBA00023054"/>
    </source>
</evidence>
<keyword evidence="7" id="KW-0175">Coiled coil</keyword>
<comment type="similarity">
    <text evidence="2">Belongs to the mis12 family.</text>
</comment>
<keyword evidence="4" id="KW-0132">Cell division</keyword>
<keyword evidence="3" id="KW-0158">Chromosome</keyword>
<dbReference type="InterPro" id="IPR008685">
    <property type="entry name" value="Centromere_Mis12"/>
</dbReference>
<evidence type="ECO:0000256" key="5">
    <source>
        <dbReference type="ARBA" id="ARBA00022776"/>
    </source>
</evidence>
<evidence type="ECO:0000256" key="3">
    <source>
        <dbReference type="ARBA" id="ARBA00022454"/>
    </source>
</evidence>
<evidence type="ECO:0000256" key="8">
    <source>
        <dbReference type="ARBA" id="ARBA00023306"/>
    </source>
</evidence>
<keyword evidence="8" id="KW-0131">Cell cycle</keyword>
<evidence type="ECO:0000256" key="1">
    <source>
        <dbReference type="ARBA" id="ARBA00004629"/>
    </source>
</evidence>
<dbReference type="GO" id="GO:0051301">
    <property type="term" value="P:cell division"/>
    <property type="evidence" value="ECO:0007669"/>
    <property type="project" value="UniProtKB-KW"/>
</dbReference>
<keyword evidence="5" id="KW-0498">Mitosis</keyword>
<dbReference type="Proteomes" id="UP000054771">
    <property type="component" value="Unassembled WGS sequence"/>
</dbReference>
<evidence type="ECO:0000313" key="11">
    <source>
        <dbReference type="Proteomes" id="UP000054771"/>
    </source>
</evidence>
<accession>A0A0U5GSF1</accession>
<sequence length="342" mass="37230">MDDLTTSLLAEHFSYTPLSLIDDIINSINNLIYQAISSLEGGLLSTPPERLGFSHANNGSTIPDTDEDGNVVYPEAQLEIENGLHQLETLLEATVDKAFDKFEIFVLRNIFRVPDDLMGWIKLKHYENISLNPSPDAPTPETILALRQKLQETKKLNRALKQESARNEVMIAQLKAMLTASRTSSAANDSKADAENSSVPAGTKALDLAFLMSSPAAQQLRVGVATGSNKQHTPVTTNTTFILSQLPALQALLNELRPKLATLPKAGATNDKETKSDERREYIESRIRLHLERSGQLPVGSDSHAAIGGRKMDISEAQALEAVTSLLTQAATKDDSAENTSS</sequence>
<dbReference type="GO" id="GO:0000444">
    <property type="term" value="C:MIS12/MIND type complex"/>
    <property type="evidence" value="ECO:0007669"/>
    <property type="project" value="TreeGrafter"/>
</dbReference>
<evidence type="ECO:0000256" key="4">
    <source>
        <dbReference type="ARBA" id="ARBA00022618"/>
    </source>
</evidence>
<keyword evidence="6" id="KW-0995">Kinetochore</keyword>
<reference evidence="11" key="1">
    <citation type="journal article" date="2016" name="Genome Announc.">
        <title>Draft genome sequences of fungus Aspergillus calidoustus.</title>
        <authorList>
            <person name="Horn F."/>
            <person name="Linde J."/>
            <person name="Mattern D.J."/>
            <person name="Walther G."/>
            <person name="Guthke R."/>
            <person name="Scherlach K."/>
            <person name="Martin K."/>
            <person name="Brakhage A.A."/>
            <person name="Petzke L."/>
            <person name="Valiante V."/>
        </authorList>
    </citation>
    <scope>NUCLEOTIDE SEQUENCE [LARGE SCALE GENOMIC DNA]</scope>
    <source>
        <strain evidence="11">SF006504</strain>
    </source>
</reference>
<dbReference type="GO" id="GO:0000070">
    <property type="term" value="P:mitotic sister chromatid segregation"/>
    <property type="evidence" value="ECO:0007669"/>
    <property type="project" value="TreeGrafter"/>
</dbReference>
<dbReference type="PANTHER" id="PTHR14527">
    <property type="entry name" value="PROTEIN MIS12 HOMOLOG"/>
    <property type="match status" value="1"/>
</dbReference>
<keyword evidence="9" id="KW-0137">Centromere</keyword>
<dbReference type="Pfam" id="PF05859">
    <property type="entry name" value="Mis12"/>
    <property type="match status" value="1"/>
</dbReference>
<keyword evidence="11" id="KW-1185">Reference proteome</keyword>
<evidence type="ECO:0000256" key="6">
    <source>
        <dbReference type="ARBA" id="ARBA00022838"/>
    </source>
</evidence>
<organism evidence="10 11">
    <name type="scientific">Aspergillus calidoustus</name>
    <dbReference type="NCBI Taxonomy" id="454130"/>
    <lineage>
        <taxon>Eukaryota</taxon>
        <taxon>Fungi</taxon>
        <taxon>Dikarya</taxon>
        <taxon>Ascomycota</taxon>
        <taxon>Pezizomycotina</taxon>
        <taxon>Eurotiomycetes</taxon>
        <taxon>Eurotiomycetidae</taxon>
        <taxon>Eurotiales</taxon>
        <taxon>Aspergillaceae</taxon>
        <taxon>Aspergillus</taxon>
        <taxon>Aspergillus subgen. Nidulantes</taxon>
    </lineage>
</organism>
<protein>
    <submittedName>
        <fullName evidence="10">Putative MIND kinetochore complex component Mtw1</fullName>
    </submittedName>
</protein>
<dbReference type="EMBL" id="CDMC01000007">
    <property type="protein sequence ID" value="CEN62566.1"/>
    <property type="molecule type" value="Genomic_DNA"/>
</dbReference>
<dbReference type="OrthoDB" id="1884855at2759"/>
<proteinExistence type="inferred from homology"/>
<gene>
    <name evidence="10" type="ORF">ASPCAL09199</name>
</gene>
<comment type="subcellular location">
    <subcellularLocation>
        <location evidence="1">Chromosome</location>
        <location evidence="1">Centromere</location>
        <location evidence="1">Kinetochore</location>
    </subcellularLocation>
</comment>
<evidence type="ECO:0000313" key="10">
    <source>
        <dbReference type="EMBL" id="CEN62566.1"/>
    </source>
</evidence>
<evidence type="ECO:0000256" key="2">
    <source>
        <dbReference type="ARBA" id="ARBA00008643"/>
    </source>
</evidence>
<dbReference type="GO" id="GO:0051382">
    <property type="term" value="P:kinetochore assembly"/>
    <property type="evidence" value="ECO:0007669"/>
    <property type="project" value="TreeGrafter"/>
</dbReference>
<dbReference type="PANTHER" id="PTHR14527:SF2">
    <property type="entry name" value="PROTEIN MIS12 HOMOLOG"/>
    <property type="match status" value="1"/>
</dbReference>
<dbReference type="AlphaFoldDB" id="A0A0U5GSF1"/>